<evidence type="ECO:0000313" key="1">
    <source>
        <dbReference type="EMBL" id="KMP03579.1"/>
    </source>
</evidence>
<protein>
    <submittedName>
        <fullName evidence="1">Uncharacterized protein</fullName>
    </submittedName>
</protein>
<gene>
    <name evidence="1" type="ORF">CIRG_03271</name>
</gene>
<organism evidence="1 2">
    <name type="scientific">Coccidioides immitis RMSCC 2394</name>
    <dbReference type="NCBI Taxonomy" id="404692"/>
    <lineage>
        <taxon>Eukaryota</taxon>
        <taxon>Fungi</taxon>
        <taxon>Dikarya</taxon>
        <taxon>Ascomycota</taxon>
        <taxon>Pezizomycotina</taxon>
        <taxon>Eurotiomycetes</taxon>
        <taxon>Eurotiomycetidae</taxon>
        <taxon>Onygenales</taxon>
        <taxon>Onygenaceae</taxon>
        <taxon>Coccidioides</taxon>
    </lineage>
</organism>
<accession>A0A0J6Y974</accession>
<reference evidence="2" key="1">
    <citation type="journal article" date="2010" name="Genome Res.">
        <title>Population genomic sequencing of Coccidioides fungi reveals recent hybridization and transposon control.</title>
        <authorList>
            <person name="Neafsey D.E."/>
            <person name="Barker B.M."/>
            <person name="Sharpton T.J."/>
            <person name="Stajich J.E."/>
            <person name="Park D.J."/>
            <person name="Whiston E."/>
            <person name="Hung C.-Y."/>
            <person name="McMahan C."/>
            <person name="White J."/>
            <person name="Sykes S."/>
            <person name="Heiman D."/>
            <person name="Young S."/>
            <person name="Zeng Q."/>
            <person name="Abouelleil A."/>
            <person name="Aftuck L."/>
            <person name="Bessette D."/>
            <person name="Brown A."/>
            <person name="FitzGerald M."/>
            <person name="Lui A."/>
            <person name="Macdonald J.P."/>
            <person name="Priest M."/>
            <person name="Orbach M.J."/>
            <person name="Galgiani J.N."/>
            <person name="Kirkland T.N."/>
            <person name="Cole G.T."/>
            <person name="Birren B.W."/>
            <person name="Henn M.R."/>
            <person name="Taylor J.W."/>
            <person name="Rounsley S.D."/>
        </authorList>
    </citation>
    <scope>NUCLEOTIDE SEQUENCE [LARGE SCALE GENOMIC DNA]</scope>
    <source>
        <strain evidence="2">RMSCC 2394</strain>
    </source>
</reference>
<proteinExistence type="predicted"/>
<dbReference type="Proteomes" id="UP000054565">
    <property type="component" value="Unassembled WGS sequence"/>
</dbReference>
<sequence>MLRQPWTPCASAAIILHCVGGSEQSSANRLLAGHSPYITTVAPGRALRQWALDVTLWWRRSRWGTLMSPRRSGPGVKGFRSIDIRLFERFLIGSKRNNPAL</sequence>
<dbReference type="EMBL" id="DS028094">
    <property type="protein sequence ID" value="KMP03579.1"/>
    <property type="molecule type" value="Genomic_DNA"/>
</dbReference>
<evidence type="ECO:0000313" key="2">
    <source>
        <dbReference type="Proteomes" id="UP000054565"/>
    </source>
</evidence>
<dbReference type="AlphaFoldDB" id="A0A0J6Y974"/>
<name>A0A0J6Y974_COCIT</name>